<organism evidence="12">
    <name type="scientific">Zea mays</name>
    <name type="common">Maize</name>
    <dbReference type="NCBI Taxonomy" id="4577"/>
    <lineage>
        <taxon>Eukaryota</taxon>
        <taxon>Viridiplantae</taxon>
        <taxon>Streptophyta</taxon>
        <taxon>Embryophyta</taxon>
        <taxon>Tracheophyta</taxon>
        <taxon>Spermatophyta</taxon>
        <taxon>Magnoliopsida</taxon>
        <taxon>Liliopsida</taxon>
        <taxon>Poales</taxon>
        <taxon>Poaceae</taxon>
        <taxon>PACMAD clade</taxon>
        <taxon>Panicoideae</taxon>
        <taxon>Andropogonodae</taxon>
        <taxon>Andropogoneae</taxon>
        <taxon>Tripsacinae</taxon>
        <taxon>Zea</taxon>
    </lineage>
</organism>
<evidence type="ECO:0000259" key="11">
    <source>
        <dbReference type="PROSITE" id="PS50961"/>
    </source>
</evidence>
<keyword evidence="7 10" id="KW-0472">Membrane</keyword>
<evidence type="ECO:0000256" key="5">
    <source>
        <dbReference type="ARBA" id="ARBA00022884"/>
    </source>
</evidence>
<dbReference type="SMART" id="SM00715">
    <property type="entry name" value="LA"/>
    <property type="match status" value="1"/>
</dbReference>
<comment type="caution">
    <text evidence="12">The sequence shown here is derived from an EMBL/GenBank/DDBJ whole genome shotgun (WGS) entry which is preliminary data.</text>
</comment>
<feature type="region of interest" description="Disordered" evidence="9">
    <location>
        <begin position="975"/>
        <end position="1012"/>
    </location>
</feature>
<dbReference type="PANTHER" id="PTHR48042">
    <property type="entry name" value="ABC TRANSPORTER G FAMILY MEMBER 11"/>
    <property type="match status" value="1"/>
</dbReference>
<dbReference type="Proteomes" id="UP000251960">
    <property type="component" value="Chromosome 1"/>
</dbReference>
<dbReference type="PROSITE" id="PS50961">
    <property type="entry name" value="HTH_LA"/>
    <property type="match status" value="1"/>
</dbReference>
<dbReference type="Pfam" id="PF01061">
    <property type="entry name" value="ABC2_membrane"/>
    <property type="match status" value="1"/>
</dbReference>
<evidence type="ECO:0000256" key="8">
    <source>
        <dbReference type="PROSITE-ProRule" id="PRU00332"/>
    </source>
</evidence>
<dbReference type="CDD" id="cd07323">
    <property type="entry name" value="LAM"/>
    <property type="match status" value="1"/>
</dbReference>
<comment type="subcellular location">
    <subcellularLocation>
        <location evidence="1">Membrane</location>
        <topology evidence="1">Multi-pass membrane protein</topology>
    </subcellularLocation>
</comment>
<keyword evidence="6 10" id="KW-1133">Transmembrane helix</keyword>
<dbReference type="FunFam" id="1.10.10.10:FF:000131">
    <property type="entry name" value="la-related protein 1B isoform X2"/>
    <property type="match status" value="1"/>
</dbReference>
<dbReference type="InterPro" id="IPR036388">
    <property type="entry name" value="WH-like_DNA-bd_sf"/>
</dbReference>
<feature type="domain" description="HTH La-type RNA-binding" evidence="11">
    <location>
        <begin position="840"/>
        <end position="929"/>
    </location>
</feature>
<feature type="transmembrane region" description="Helical" evidence="10">
    <location>
        <begin position="382"/>
        <end position="400"/>
    </location>
</feature>
<keyword evidence="4 10" id="KW-0812">Transmembrane</keyword>
<evidence type="ECO:0000256" key="4">
    <source>
        <dbReference type="ARBA" id="ARBA00022692"/>
    </source>
</evidence>
<feature type="compositionally biased region" description="Acidic residues" evidence="9">
    <location>
        <begin position="835"/>
        <end position="845"/>
    </location>
</feature>
<evidence type="ECO:0000256" key="6">
    <source>
        <dbReference type="ARBA" id="ARBA00022989"/>
    </source>
</evidence>
<dbReference type="InterPro" id="IPR027417">
    <property type="entry name" value="P-loop_NTPase"/>
</dbReference>
<dbReference type="GO" id="GO:0003723">
    <property type="term" value="F:RNA binding"/>
    <property type="evidence" value="ECO:0007669"/>
    <property type="project" value="UniProtKB-UniRule"/>
</dbReference>
<gene>
    <name evidence="12" type="primary">ABCG3</name>
    <name evidence="12" type="ORF">Zm00014a_013622</name>
</gene>
<comment type="similarity">
    <text evidence="2">Belongs to the ABC transporter superfamily. ABCG family. Eye pigment precursor importer (TC 3.A.1.204) subfamily.</text>
</comment>
<protein>
    <submittedName>
        <fullName evidence="12">ABC transporter G family member 3</fullName>
    </submittedName>
</protein>
<dbReference type="Pfam" id="PF05383">
    <property type="entry name" value="La"/>
    <property type="match status" value="1"/>
</dbReference>
<evidence type="ECO:0000256" key="10">
    <source>
        <dbReference type="SAM" id="Phobius"/>
    </source>
</evidence>
<evidence type="ECO:0000256" key="1">
    <source>
        <dbReference type="ARBA" id="ARBA00004141"/>
    </source>
</evidence>
<dbReference type="AlphaFoldDB" id="A0A317Y9L3"/>
<feature type="region of interest" description="Disordered" evidence="9">
    <location>
        <begin position="1"/>
        <end position="27"/>
    </location>
</feature>
<dbReference type="InterPro" id="IPR036390">
    <property type="entry name" value="WH_DNA-bd_sf"/>
</dbReference>
<feature type="compositionally biased region" description="Low complexity" evidence="9">
    <location>
        <begin position="1"/>
        <end position="24"/>
    </location>
</feature>
<dbReference type="Gene3D" id="1.10.10.10">
    <property type="entry name" value="Winged helix-like DNA-binding domain superfamily/Winged helix DNA-binding domain"/>
    <property type="match status" value="1"/>
</dbReference>
<dbReference type="EMBL" id="NCVQ01000001">
    <property type="protein sequence ID" value="PWZ55357.1"/>
    <property type="molecule type" value="Genomic_DNA"/>
</dbReference>
<dbReference type="GO" id="GO:0140359">
    <property type="term" value="F:ABC-type transporter activity"/>
    <property type="evidence" value="ECO:0007669"/>
    <property type="project" value="InterPro"/>
</dbReference>
<feature type="transmembrane region" description="Helical" evidence="10">
    <location>
        <begin position="525"/>
        <end position="543"/>
    </location>
</feature>
<dbReference type="InterPro" id="IPR052215">
    <property type="entry name" value="Plant_ABCG"/>
</dbReference>
<evidence type="ECO:0000256" key="2">
    <source>
        <dbReference type="ARBA" id="ARBA00005814"/>
    </source>
</evidence>
<feature type="compositionally biased region" description="Low complexity" evidence="9">
    <location>
        <begin position="700"/>
        <end position="713"/>
    </location>
</feature>
<evidence type="ECO:0000313" key="12">
    <source>
        <dbReference type="EMBL" id="PWZ55357.1"/>
    </source>
</evidence>
<evidence type="ECO:0000256" key="9">
    <source>
        <dbReference type="SAM" id="MobiDB-lite"/>
    </source>
</evidence>
<accession>A0A317Y9L3</accession>
<dbReference type="InterPro" id="IPR013525">
    <property type="entry name" value="ABC2_TM"/>
</dbReference>
<feature type="transmembrane region" description="Helical" evidence="10">
    <location>
        <begin position="607"/>
        <end position="628"/>
    </location>
</feature>
<feature type="transmembrane region" description="Helical" evidence="10">
    <location>
        <begin position="494"/>
        <end position="518"/>
    </location>
</feature>
<name>A0A317Y9L3_MAIZE</name>
<feature type="transmembrane region" description="Helical" evidence="10">
    <location>
        <begin position="455"/>
        <end position="482"/>
    </location>
</feature>
<feature type="region of interest" description="Disordered" evidence="9">
    <location>
        <begin position="637"/>
        <end position="736"/>
    </location>
</feature>
<keyword evidence="5 8" id="KW-0694">RNA-binding</keyword>
<feature type="compositionally biased region" description="Basic residues" evidence="9">
    <location>
        <begin position="642"/>
        <end position="653"/>
    </location>
</feature>
<feature type="compositionally biased region" description="Gly residues" evidence="9">
    <location>
        <begin position="714"/>
        <end position="725"/>
    </location>
</feature>
<evidence type="ECO:0000256" key="3">
    <source>
        <dbReference type="ARBA" id="ARBA00022448"/>
    </source>
</evidence>
<dbReference type="SUPFAM" id="SSF46785">
    <property type="entry name" value="Winged helix' DNA-binding domain"/>
    <property type="match status" value="1"/>
</dbReference>
<evidence type="ECO:0000256" key="7">
    <source>
        <dbReference type="ARBA" id="ARBA00023136"/>
    </source>
</evidence>
<dbReference type="InterPro" id="IPR006630">
    <property type="entry name" value="La_HTH"/>
</dbReference>
<feature type="transmembrane region" description="Helical" evidence="10">
    <location>
        <begin position="412"/>
        <end position="434"/>
    </location>
</feature>
<keyword evidence="3" id="KW-0813">Transport</keyword>
<dbReference type="SUPFAM" id="SSF52540">
    <property type="entry name" value="P-loop containing nucleoside triphosphate hydrolases"/>
    <property type="match status" value="1"/>
</dbReference>
<reference evidence="12" key="1">
    <citation type="journal article" date="2018" name="Nat. Genet.">
        <title>Extensive intraspecific gene order and gene structural variations between Mo17 and other maize genomes.</title>
        <authorList>
            <person name="Sun S."/>
            <person name="Zhou Y."/>
            <person name="Chen J."/>
            <person name="Shi J."/>
            <person name="Zhao H."/>
            <person name="Zhao H."/>
            <person name="Song W."/>
            <person name="Zhang M."/>
            <person name="Cui Y."/>
            <person name="Dong X."/>
            <person name="Liu H."/>
            <person name="Ma X."/>
            <person name="Jiao Y."/>
            <person name="Wang B."/>
            <person name="Wei X."/>
            <person name="Stein J.C."/>
            <person name="Glaubitz J.C."/>
            <person name="Lu F."/>
            <person name="Yu G."/>
            <person name="Liang C."/>
            <person name="Fengler K."/>
            <person name="Li B."/>
            <person name="Rafalski A."/>
            <person name="Schnable P.S."/>
            <person name="Ware D.H."/>
            <person name="Buckler E.S."/>
            <person name="Lai J."/>
        </authorList>
    </citation>
    <scope>NUCLEOTIDE SEQUENCE [LARGE SCALE GENOMIC DNA]</scope>
    <source>
        <tissue evidence="12">Seedling</tissue>
    </source>
</reference>
<dbReference type="GO" id="GO:0016020">
    <property type="term" value="C:membrane"/>
    <property type="evidence" value="ECO:0007669"/>
    <property type="project" value="UniProtKB-SubCell"/>
</dbReference>
<sequence length="1012" mass="109970">MEVVASSDQYRSSSSSASSPARRYYLPKPGALRRPISFEDSPDWDDIHPDDTIHLATAASASISIASSAYPSPSPSLPQGSSSASAACRDRKVAGVTLVWKDLTVSSLAAATNRFSDRLVKSSNGYALPATLTVIMGPARSGKSTLLRAIAGRLSSTERIYGEVFVNGAKSPLPYGSYGYVDRDDVLIESLTVREMLYFSALLQLPGFLSSKKAIVEDAIAAMSLGCTIIFTMYQSSTEVFGLFDRICLLSNGNTLFFGETLACLQHFSNAGFPCPIMQSPSDHFLRAINTDFDRIIAMCKNFQDDQGDFSSVSMDTAVAIRTLEATYKQSADSVAVESMIAKLTEKEGPCLKGKGRASDAARIVVLTWRSLLIMSRDWKYFWIRLVLYMLIAVSIGTIFTDIGHSLSSVMVRISAIFAFVSFVILLSASGVPAQIDEVKIYSHEEANRHSGTMVFLLGNLLSSIPFLFLVSILSSLVFYFLIGLRNEFSSLMYFVTTIFVCLLANEALMMVISYIWLETYKCTLTLVFLHVIMMLVAGYLRIRENLPYPVWTYPLSFISFHTYAVQGLVENEYVGTSFAVGQIRTIPGVQAVRGSYDISSSPNAKWVNLLVLLLMALGYRILLYLLLRLDAVANSSSSQKHGAHHGRHKSARRIGGGGDHSPRDHPDRNVAAGWDHAAGGGGGRGAQRNHNNGGGRRGNGAPASATGPSHHGSGAGGGSGGGFGARRRGAYEPPFYRGPPPPMGMGHYMRGAPPPPPMTVAPPFMGPPPPPVSSMRPYAGPMMFHDMPSPMSPVSPIYFYGPPPPEALRGLPLAPPMVGPPAYPYFQAQPEPEPQPDPEPDAEEERVKLLKQIEFYFSKENLCSDVYLRQQMDGQGWVDLSLIAGFKKVQGLKKDLQYIKETVQSSSVLEMKDNKIRKHGDWEKWVIPRESNPDAPSRLASVSRPNVNNLTSHLGGMGLHESASSTGAEELNHHDVVQNGSPSGGGVGQLVKQQRRKAVVTSGGASDDMED</sequence>
<feature type="region of interest" description="Disordered" evidence="9">
    <location>
        <begin position="825"/>
        <end position="845"/>
    </location>
</feature>
<dbReference type="PANTHER" id="PTHR48042:SF12">
    <property type="entry name" value="ABC TRANSPORTER G FAMILY MEMBER 3"/>
    <property type="match status" value="1"/>
</dbReference>
<proteinExistence type="inferred from homology"/>
<dbReference type="Gene3D" id="3.40.50.300">
    <property type="entry name" value="P-loop containing nucleotide triphosphate hydrolases"/>
    <property type="match status" value="1"/>
</dbReference>
<dbReference type="ExpressionAtlas" id="A0A317Y9L3">
    <property type="expression patterns" value="baseline and differential"/>
</dbReference>